<gene>
    <name evidence="1" type="ORF">CKAH01_13569</name>
</gene>
<dbReference type="AlphaFoldDB" id="A0AAD9YNI8"/>
<dbReference type="EMBL" id="VYYT01000056">
    <property type="protein sequence ID" value="KAK2773529.1"/>
    <property type="molecule type" value="Genomic_DNA"/>
</dbReference>
<evidence type="ECO:0000313" key="2">
    <source>
        <dbReference type="Proteomes" id="UP001281614"/>
    </source>
</evidence>
<keyword evidence="2" id="KW-1185">Reference proteome</keyword>
<evidence type="ECO:0000313" key="1">
    <source>
        <dbReference type="EMBL" id="KAK2773529.1"/>
    </source>
</evidence>
<proteinExistence type="predicted"/>
<comment type="caution">
    <text evidence="1">The sequence shown here is derived from an EMBL/GenBank/DDBJ whole genome shotgun (WGS) entry which is preliminary data.</text>
</comment>
<organism evidence="1 2">
    <name type="scientific">Colletotrichum kahawae</name>
    <name type="common">Coffee berry disease fungus</name>
    <dbReference type="NCBI Taxonomy" id="34407"/>
    <lineage>
        <taxon>Eukaryota</taxon>
        <taxon>Fungi</taxon>
        <taxon>Dikarya</taxon>
        <taxon>Ascomycota</taxon>
        <taxon>Pezizomycotina</taxon>
        <taxon>Sordariomycetes</taxon>
        <taxon>Hypocreomycetidae</taxon>
        <taxon>Glomerellales</taxon>
        <taxon>Glomerellaceae</taxon>
        <taxon>Colletotrichum</taxon>
        <taxon>Colletotrichum gloeosporioides species complex</taxon>
    </lineage>
</organism>
<protein>
    <submittedName>
        <fullName evidence="1">Uncharacterized protein</fullName>
    </submittedName>
</protein>
<name>A0AAD9YNI8_COLKA</name>
<reference evidence="1" key="1">
    <citation type="submission" date="2023-02" db="EMBL/GenBank/DDBJ databases">
        <title>Colletotrichum kahawae CIFC_Que2 genome sequencing and assembly.</title>
        <authorList>
            <person name="Baroncelli R."/>
        </authorList>
    </citation>
    <scope>NUCLEOTIDE SEQUENCE</scope>
    <source>
        <strain evidence="1">CIFC_Que2</strain>
    </source>
</reference>
<accession>A0AAD9YNI8</accession>
<sequence>MSRQSQYPPKVQWRSNKDGSRNAFISASKVSSSQLKEYLDFNFPGGYSVQLKRDKFKITIVEAPLGQVV</sequence>
<dbReference type="Proteomes" id="UP001281614">
    <property type="component" value="Unassembled WGS sequence"/>
</dbReference>